<dbReference type="FunFam" id="1.10.1410.10:FF:000002">
    <property type="entry name" value="terminal uridylyltransferase 4 isoform X1"/>
    <property type="match status" value="1"/>
</dbReference>
<dbReference type="GO" id="GO:0008270">
    <property type="term" value="F:zinc ion binding"/>
    <property type="evidence" value="ECO:0007669"/>
    <property type="project" value="UniProtKB-KW"/>
</dbReference>
<evidence type="ECO:0000256" key="5">
    <source>
        <dbReference type="ARBA" id="ARBA00022842"/>
    </source>
</evidence>
<name>A0A8J0UX17_XENLA</name>
<dbReference type="Pfam" id="PF19088">
    <property type="entry name" value="TUTase"/>
    <property type="match status" value="1"/>
</dbReference>
<keyword evidence="3" id="KW-0808">Transferase</keyword>
<dbReference type="InterPro" id="IPR043519">
    <property type="entry name" value="NT_sf"/>
</dbReference>
<sequence length="1407" mass="160425">MEGVPKPVNHEAKKSHARVVRGENKVVRVVSSQKHKYRAESKATRDLDGNSQSNDKKGKQSEPSGRVLGDSKTSIENSTYCTTGSTDIGPNLVEPSYSRAKKSSPVPAGILKQPETVKVEKIVSKSKEENETVEKKSIFQHQGPSENCLEPKQEHTQELDAEPAEADQKPSATDGALNKTLETSSHLESNLDTRMASEELTLADQELGLKQAEERLERDYIYRLEKKSPEYSNCQYLCKLCTVHIENVQGAHKHIKEKRHKKNILEKQEEDELRALPPPTPAQISALGLALMDAAKENGVSQEDFLLRLEIVKSMETIIQMKLPECSLKMYGSSQTRFAFKSSDINIDVKFPRKMNQPDVLIQVLDILKNCACYTEVESDFHAKVPVVFCKDKKSGLTCKVSAGNDTACLTTEFLEAVGKLEPVLIPLVLAFRYWARLCHIDCQAEGGIPSYCFALMVVFFLQKRQPPTLPAYLGPWIDGFESKKLDEYHLKSVSDECYIDWEYRPSCNNENKGSSATDGRGRTEQNHRKTTLSELESRKNKERQGRSALVFDHPPKESLGNLWLELLKFYTLEFAMEEHVISVRVQGLLTRDNKNWPRRRIAIEDPFALKRNVARSLNSQMVYEYILERFRAAYRYFACPQCKEQKKSKTDARKRSKCINNTLSNPEDDEDNDSLPDAGSILTAEEFLEIDARLPPSQEEDVGTIQNNVEDIDKSNPLTEFGELDLSSVDERHHAVELLRSEENTNCNGKDYLAIKELTDTTEERCNAEATQLLDNWSVDCTFATSLDHETLKHEGSLSEEDLHYVFDKFILTSGKPPTIVCSFCKRDGHAKDDCPEDFKKIDLKPLPPMTTRFREILDRVCKRCYDELSPNACEQQNREQILAYLERFIRKEFINHARLCLFGSSKNGFGFRDSDLDICMTLEGHENAKKLNCKEIIDGLAKVLKRHPGLRNILAITTAKVPIVKFEHKESGVEGDISLYNTLAQHNTRMLATYAAIDPRVKYLGYTVKFFAKRCDIGDASRGSLSSYAYILMVLYFLQQRNPPVIPVLQEIYDGQETPQRMVDGWNAFFFDNTEELRNRFPSLGKNKESVGELWLGFLRFYTEEFDFKEYVISIRQKKLLTTFEKQWTSKCIAIEDPFDLNHNLGAGVSRKMTNFIMKAFINGRKLFGIPIYPIPGLEREYFFNSKVLTDGELAPNDRCCRVCGKIGHYMKDCPKRRRIKKKENEKDDDKDIKEDERDPREKRCFTCGDVGHVRRDCPEHNPVRQKNGGIIAPQILQGLILPQSVLTPLQQIERPCRTRQASESSESHHSSYSPQPQNLQQNSINQTLPLQTKLDQQQTPAAQNPHQIKDSKDILLSHPLPGSTPPRPTSPCSHHRGLTGCPRTYCRRDLPAFIPRRITLQLPR</sequence>
<evidence type="ECO:0000259" key="8">
    <source>
        <dbReference type="PROSITE" id="PS50158"/>
    </source>
</evidence>
<dbReference type="FunFam" id="3.30.460.10:FF:000005">
    <property type="entry name" value="terminal uridylyltransferase 4 isoform X1"/>
    <property type="match status" value="1"/>
</dbReference>
<evidence type="ECO:0000256" key="4">
    <source>
        <dbReference type="ARBA" id="ARBA00022723"/>
    </source>
</evidence>
<feature type="compositionally biased region" description="Basic and acidic residues" evidence="7">
    <location>
        <begin position="149"/>
        <end position="158"/>
    </location>
</feature>
<feature type="compositionally biased region" description="Basic and acidic residues" evidence="7">
    <location>
        <begin position="536"/>
        <end position="546"/>
    </location>
</feature>
<proteinExistence type="predicted"/>
<dbReference type="SUPFAM" id="SSF81301">
    <property type="entry name" value="Nucleotidyltransferase"/>
    <property type="match status" value="2"/>
</dbReference>
<feature type="domain" description="CCHC-type" evidence="8">
    <location>
        <begin position="1246"/>
        <end position="1262"/>
    </location>
</feature>
<dbReference type="Gene3D" id="3.30.460.10">
    <property type="entry name" value="Beta Polymerase, domain 2"/>
    <property type="match status" value="2"/>
</dbReference>
<protein>
    <submittedName>
        <fullName evidence="10">Terminal uridylyltransferase 4 isoform X2</fullName>
    </submittedName>
</protein>
<dbReference type="InterPro" id="IPR036875">
    <property type="entry name" value="Znf_CCHC_sf"/>
</dbReference>
<keyword evidence="5" id="KW-0460">Magnesium</keyword>
<reference evidence="10" key="1">
    <citation type="submission" date="2025-08" db="UniProtKB">
        <authorList>
            <consortium name="RefSeq"/>
        </authorList>
    </citation>
    <scope>IDENTIFICATION</scope>
    <source>
        <strain evidence="10">J_2021</strain>
        <tissue evidence="10">Erythrocytes</tissue>
    </source>
</reference>
<evidence type="ECO:0000313" key="11">
    <source>
        <dbReference type="Xenbase" id="XB-GENE-17341644"/>
    </source>
</evidence>
<dbReference type="SMART" id="SM00343">
    <property type="entry name" value="ZnF_C2HC"/>
    <property type="match status" value="3"/>
</dbReference>
<comment type="cofactor">
    <cofactor evidence="2">
        <name>Mg(2+)</name>
        <dbReference type="ChEBI" id="CHEBI:18420"/>
    </cofactor>
</comment>
<feature type="region of interest" description="Disordered" evidence="7">
    <location>
        <begin position="511"/>
        <end position="547"/>
    </location>
</feature>
<dbReference type="OrthoDB" id="419694at2759"/>
<dbReference type="GO" id="GO:0031123">
    <property type="term" value="P:RNA 3'-end processing"/>
    <property type="evidence" value="ECO:0007669"/>
    <property type="project" value="TreeGrafter"/>
</dbReference>
<evidence type="ECO:0000313" key="9">
    <source>
        <dbReference type="Proteomes" id="UP000186698"/>
    </source>
</evidence>
<keyword evidence="6" id="KW-0862">Zinc</keyword>
<dbReference type="CTD" id="108714320"/>
<dbReference type="Xenbase" id="XB-GENE-17341644">
    <property type="gene designation" value="tut4.L"/>
</dbReference>
<evidence type="ECO:0000256" key="6">
    <source>
        <dbReference type="PROSITE-ProRule" id="PRU00047"/>
    </source>
</evidence>
<keyword evidence="10" id="KW-0548">Nucleotidyltransferase</keyword>
<dbReference type="InterPro" id="IPR045100">
    <property type="entry name" value="TUT4/7_NTP_transf"/>
</dbReference>
<dbReference type="InterPro" id="IPR002058">
    <property type="entry name" value="PAP_assoc"/>
</dbReference>
<comment type="cofactor">
    <cofactor evidence="1">
        <name>Mn(2+)</name>
        <dbReference type="ChEBI" id="CHEBI:29035"/>
    </cofactor>
</comment>
<dbReference type="GeneID" id="108714320"/>
<feature type="region of interest" description="Disordered" evidence="7">
    <location>
        <begin position="651"/>
        <end position="679"/>
    </location>
</feature>
<accession>A0A8J0UX17</accession>
<dbReference type="GO" id="GO:0050265">
    <property type="term" value="F:RNA uridylyltransferase activity"/>
    <property type="evidence" value="ECO:0007669"/>
    <property type="project" value="TreeGrafter"/>
</dbReference>
<evidence type="ECO:0000256" key="3">
    <source>
        <dbReference type="ARBA" id="ARBA00022679"/>
    </source>
</evidence>
<dbReference type="Pfam" id="PF03828">
    <property type="entry name" value="PAP_assoc"/>
    <property type="match status" value="2"/>
</dbReference>
<evidence type="ECO:0000313" key="10">
    <source>
        <dbReference type="RefSeq" id="XP_018113924.1"/>
    </source>
</evidence>
<gene>
    <name evidence="10 11" type="primary">tut4.L</name>
</gene>
<dbReference type="RefSeq" id="XP_018113924.1">
    <property type="nucleotide sequence ID" value="XM_018258435.2"/>
</dbReference>
<feature type="region of interest" description="Disordered" evidence="7">
    <location>
        <begin position="1337"/>
        <end position="1384"/>
    </location>
</feature>
<dbReference type="SUPFAM" id="SSF81631">
    <property type="entry name" value="PAP/OAS1 substrate-binding domain"/>
    <property type="match status" value="2"/>
</dbReference>
<dbReference type="SUPFAM" id="SSF57756">
    <property type="entry name" value="Retrovirus zinc finger-like domains"/>
    <property type="match status" value="2"/>
</dbReference>
<dbReference type="CDD" id="cd05402">
    <property type="entry name" value="NT_PAP_TUTase"/>
    <property type="match status" value="2"/>
</dbReference>
<feature type="region of interest" description="Disordered" evidence="7">
    <location>
        <begin position="123"/>
        <end position="190"/>
    </location>
</feature>
<dbReference type="InterPro" id="IPR054708">
    <property type="entry name" value="MTPAP-like_central"/>
</dbReference>
<feature type="compositionally biased region" description="Polar residues" evidence="7">
    <location>
        <begin position="1337"/>
        <end position="1349"/>
    </location>
</feature>
<feature type="compositionally biased region" description="Basic and acidic residues" evidence="7">
    <location>
        <begin position="8"/>
        <end position="26"/>
    </location>
</feature>
<keyword evidence="9" id="KW-1185">Reference proteome</keyword>
<keyword evidence="6" id="KW-0863">Zinc-finger</keyword>
<dbReference type="PROSITE" id="PS50158">
    <property type="entry name" value="ZF_CCHC"/>
    <property type="match status" value="2"/>
</dbReference>
<dbReference type="PANTHER" id="PTHR12271">
    <property type="entry name" value="POLY A POLYMERASE CID PAP -RELATED"/>
    <property type="match status" value="1"/>
</dbReference>
<keyword evidence="4" id="KW-0479">Metal-binding</keyword>
<feature type="region of interest" description="Disordered" evidence="7">
    <location>
        <begin position="1"/>
        <end position="109"/>
    </location>
</feature>
<dbReference type="Gene3D" id="1.10.1410.10">
    <property type="match status" value="2"/>
</dbReference>
<dbReference type="PANTHER" id="PTHR12271:SF49">
    <property type="entry name" value="TERMINAL URIDYLYLTRANSFERASE 4"/>
    <property type="match status" value="1"/>
</dbReference>
<dbReference type="Pfam" id="PF22600">
    <property type="entry name" value="MTPAP-like_central"/>
    <property type="match status" value="1"/>
</dbReference>
<evidence type="ECO:0000256" key="1">
    <source>
        <dbReference type="ARBA" id="ARBA00001936"/>
    </source>
</evidence>
<dbReference type="InterPro" id="IPR001878">
    <property type="entry name" value="Znf_CCHC"/>
</dbReference>
<feature type="region of interest" description="Disordered" evidence="7">
    <location>
        <begin position="1298"/>
        <end position="1323"/>
    </location>
</feature>
<dbReference type="Pfam" id="PF00098">
    <property type="entry name" value="zf-CCHC"/>
    <property type="match status" value="2"/>
</dbReference>
<dbReference type="GO" id="GO:0003676">
    <property type="term" value="F:nucleic acid binding"/>
    <property type="evidence" value="ECO:0007669"/>
    <property type="project" value="InterPro"/>
</dbReference>
<evidence type="ECO:0000256" key="7">
    <source>
        <dbReference type="SAM" id="MobiDB-lite"/>
    </source>
</evidence>
<feature type="compositionally biased region" description="Basic and acidic residues" evidence="7">
    <location>
        <begin position="123"/>
        <end position="137"/>
    </location>
</feature>
<evidence type="ECO:0000256" key="2">
    <source>
        <dbReference type="ARBA" id="ARBA00001946"/>
    </source>
</evidence>
<feature type="domain" description="CCHC-type" evidence="8">
    <location>
        <begin position="1203"/>
        <end position="1218"/>
    </location>
</feature>
<dbReference type="Gene3D" id="4.10.60.10">
    <property type="entry name" value="Zinc finger, CCHC-type"/>
    <property type="match status" value="1"/>
</dbReference>
<dbReference type="Proteomes" id="UP000186698">
    <property type="component" value="Chromosome 4L"/>
</dbReference>
<organism evidence="9 10">
    <name type="scientific">Xenopus laevis</name>
    <name type="common">African clawed frog</name>
    <dbReference type="NCBI Taxonomy" id="8355"/>
    <lineage>
        <taxon>Eukaryota</taxon>
        <taxon>Metazoa</taxon>
        <taxon>Chordata</taxon>
        <taxon>Craniata</taxon>
        <taxon>Vertebrata</taxon>
        <taxon>Euteleostomi</taxon>
        <taxon>Amphibia</taxon>
        <taxon>Batrachia</taxon>
        <taxon>Anura</taxon>
        <taxon>Pipoidea</taxon>
        <taxon>Pipidae</taxon>
        <taxon>Xenopodinae</taxon>
        <taxon>Xenopus</taxon>
        <taxon>Xenopus</taxon>
    </lineage>
</organism>
<feature type="compositionally biased region" description="Polar residues" evidence="7">
    <location>
        <begin position="71"/>
        <end position="88"/>
    </location>
</feature>
<dbReference type="AGR" id="Xenbase:XB-GENE-17341644"/>
<feature type="compositionally biased region" description="Basic and acidic residues" evidence="7">
    <location>
        <begin position="38"/>
        <end position="60"/>
    </location>
</feature>